<evidence type="ECO:0000256" key="1">
    <source>
        <dbReference type="ARBA" id="ARBA00037999"/>
    </source>
</evidence>
<dbReference type="Pfam" id="PF01041">
    <property type="entry name" value="DegT_DnrJ_EryC1"/>
    <property type="match status" value="1"/>
</dbReference>
<evidence type="ECO:0000256" key="4">
    <source>
        <dbReference type="RuleBase" id="RU004508"/>
    </source>
</evidence>
<feature type="active site" description="Proton acceptor" evidence="2">
    <location>
        <position position="191"/>
    </location>
</feature>
<dbReference type="PANTHER" id="PTHR30244:SF34">
    <property type="entry name" value="DTDP-4-AMINO-4,6-DIDEOXYGALACTOSE TRANSAMINASE"/>
    <property type="match status" value="1"/>
</dbReference>
<organism evidence="5 6">
    <name type="scientific">Zunongwangia pacifica</name>
    <dbReference type="NCBI Taxonomy" id="2911062"/>
    <lineage>
        <taxon>Bacteria</taxon>
        <taxon>Pseudomonadati</taxon>
        <taxon>Bacteroidota</taxon>
        <taxon>Flavobacteriia</taxon>
        <taxon>Flavobacteriales</taxon>
        <taxon>Flavobacteriaceae</taxon>
        <taxon>Zunongwangia</taxon>
    </lineage>
</organism>
<keyword evidence="3 4" id="KW-0663">Pyridoxal phosphate</keyword>
<dbReference type="PIRSF" id="PIRSF000390">
    <property type="entry name" value="PLP_StrS"/>
    <property type="match status" value="1"/>
</dbReference>
<comment type="similarity">
    <text evidence="1 4">Belongs to the DegT/DnrJ/EryC1 family.</text>
</comment>
<dbReference type="GO" id="GO:0008483">
    <property type="term" value="F:transaminase activity"/>
    <property type="evidence" value="ECO:0007669"/>
    <property type="project" value="UniProtKB-KW"/>
</dbReference>
<dbReference type="CDD" id="cd00616">
    <property type="entry name" value="AHBA_syn"/>
    <property type="match status" value="1"/>
</dbReference>
<dbReference type="InterPro" id="IPR000653">
    <property type="entry name" value="DegT/StrS_aminotransferase"/>
</dbReference>
<proteinExistence type="inferred from homology"/>
<keyword evidence="5" id="KW-0032">Aminotransferase</keyword>
<feature type="modified residue" description="N6-(pyridoxal phosphate)lysine" evidence="3">
    <location>
        <position position="191"/>
    </location>
</feature>
<dbReference type="Proteomes" id="UP001139521">
    <property type="component" value="Unassembled WGS sequence"/>
</dbReference>
<keyword evidence="5" id="KW-0808">Transferase</keyword>
<sequence length="379" mass="42722">MKKIWLSPPHLSGNELQKIQQVFQENWVAPVGPQISEFEAKISSCLESKDHHVVALNSGTSALHLALKLFNIGKDDVVICQSLSFAASVNPVLYEGACPIFVDSEKETYNLSPYFLEEAIKSQIKKGKKPKAIIVVHIYGMPYKVDEIHRISAEYEIPIIEDAAEALGSRYKNRPCGSFGDLAVFSFNGNKIITTSAGGALVCQDQIKKNKAIFWATQSKENEDFYLHKEIGYNYRMSNVLAAIGLSQIDVLEERVQKKREIQQFYASFLNDIEGCGIFNEFSSEYKSNHWLSILEIDPEKAQISPLELMNKLAERTIESRRIWKPLHTQPIFAEFDFYGNGVAEEIFENGLCLPSGTAMTTTELDFIKTEILNILKHG</sequence>
<protein>
    <submittedName>
        <fullName evidence="5">DegT/DnrJ/EryC1/StrS family aminotransferase</fullName>
    </submittedName>
</protein>
<dbReference type="Gene3D" id="3.90.1150.10">
    <property type="entry name" value="Aspartate Aminotransferase, domain 1"/>
    <property type="match status" value="1"/>
</dbReference>
<dbReference type="InterPro" id="IPR015422">
    <property type="entry name" value="PyrdxlP-dep_Trfase_small"/>
</dbReference>
<dbReference type="GO" id="GO:0000271">
    <property type="term" value="P:polysaccharide biosynthetic process"/>
    <property type="evidence" value="ECO:0007669"/>
    <property type="project" value="TreeGrafter"/>
</dbReference>
<evidence type="ECO:0000256" key="3">
    <source>
        <dbReference type="PIRSR" id="PIRSR000390-2"/>
    </source>
</evidence>
<reference evidence="5" key="1">
    <citation type="submission" date="2022-01" db="EMBL/GenBank/DDBJ databases">
        <title>Genome sequencing of Zunongwangia sp. M21534 genome.</title>
        <authorList>
            <person name="Chen Y."/>
            <person name="Dong C."/>
            <person name="Shao Z."/>
        </authorList>
    </citation>
    <scope>NUCLEOTIDE SEQUENCE</scope>
    <source>
        <strain evidence="5">MCCC M21534</strain>
    </source>
</reference>
<gene>
    <name evidence="5" type="ORF">L1967_11280</name>
</gene>
<evidence type="ECO:0000256" key="2">
    <source>
        <dbReference type="PIRSR" id="PIRSR000390-1"/>
    </source>
</evidence>
<dbReference type="EMBL" id="JAKHSK010000014">
    <property type="protein sequence ID" value="MCL6218882.1"/>
    <property type="molecule type" value="Genomic_DNA"/>
</dbReference>
<dbReference type="RefSeq" id="WP_249601731.1">
    <property type="nucleotide sequence ID" value="NZ_JAKHSK010000014.1"/>
</dbReference>
<evidence type="ECO:0000313" key="6">
    <source>
        <dbReference type="Proteomes" id="UP001139521"/>
    </source>
</evidence>
<comment type="caution">
    <text evidence="5">The sequence shown here is derived from an EMBL/GenBank/DDBJ whole genome shotgun (WGS) entry which is preliminary data.</text>
</comment>
<keyword evidence="6" id="KW-1185">Reference proteome</keyword>
<accession>A0A9X2CQ55</accession>
<dbReference type="PANTHER" id="PTHR30244">
    <property type="entry name" value="TRANSAMINASE"/>
    <property type="match status" value="1"/>
</dbReference>
<dbReference type="AlphaFoldDB" id="A0A9X2CQ55"/>
<dbReference type="GO" id="GO:0030170">
    <property type="term" value="F:pyridoxal phosphate binding"/>
    <property type="evidence" value="ECO:0007669"/>
    <property type="project" value="TreeGrafter"/>
</dbReference>
<dbReference type="SUPFAM" id="SSF53383">
    <property type="entry name" value="PLP-dependent transferases"/>
    <property type="match status" value="1"/>
</dbReference>
<dbReference type="Gene3D" id="3.40.640.10">
    <property type="entry name" value="Type I PLP-dependent aspartate aminotransferase-like (Major domain)"/>
    <property type="match status" value="1"/>
</dbReference>
<dbReference type="InterPro" id="IPR015421">
    <property type="entry name" value="PyrdxlP-dep_Trfase_major"/>
</dbReference>
<name>A0A9X2CQ55_9FLAO</name>
<dbReference type="InterPro" id="IPR015424">
    <property type="entry name" value="PyrdxlP-dep_Trfase"/>
</dbReference>
<evidence type="ECO:0000313" key="5">
    <source>
        <dbReference type="EMBL" id="MCL6218882.1"/>
    </source>
</evidence>